<dbReference type="GO" id="GO:0005737">
    <property type="term" value="C:cytoplasm"/>
    <property type="evidence" value="ECO:0007669"/>
    <property type="project" value="TreeGrafter"/>
</dbReference>
<proteinExistence type="predicted"/>
<dbReference type="InterPro" id="IPR023210">
    <property type="entry name" value="NADP_OxRdtase_dom"/>
</dbReference>
<name>A0AAN6ZQJ0_9PEZI</name>
<gene>
    <name evidence="3" type="ORF">C8A04DRAFT_35786</name>
</gene>
<reference evidence="3" key="1">
    <citation type="journal article" date="2023" name="Mol. Phylogenet. Evol.">
        <title>Genome-scale phylogeny and comparative genomics of the fungal order Sordariales.</title>
        <authorList>
            <person name="Hensen N."/>
            <person name="Bonometti L."/>
            <person name="Westerberg I."/>
            <person name="Brannstrom I.O."/>
            <person name="Guillou S."/>
            <person name="Cros-Aarteil S."/>
            <person name="Calhoun S."/>
            <person name="Haridas S."/>
            <person name="Kuo A."/>
            <person name="Mondo S."/>
            <person name="Pangilinan J."/>
            <person name="Riley R."/>
            <person name="LaButti K."/>
            <person name="Andreopoulos B."/>
            <person name="Lipzen A."/>
            <person name="Chen C."/>
            <person name="Yan M."/>
            <person name="Daum C."/>
            <person name="Ng V."/>
            <person name="Clum A."/>
            <person name="Steindorff A."/>
            <person name="Ohm R.A."/>
            <person name="Martin F."/>
            <person name="Silar P."/>
            <person name="Natvig D.O."/>
            <person name="Lalanne C."/>
            <person name="Gautier V."/>
            <person name="Ament-Velasquez S.L."/>
            <person name="Kruys A."/>
            <person name="Hutchinson M.I."/>
            <person name="Powell A.J."/>
            <person name="Barry K."/>
            <person name="Miller A.N."/>
            <person name="Grigoriev I.V."/>
            <person name="Debuchy R."/>
            <person name="Gladieux P."/>
            <person name="Hiltunen Thoren M."/>
            <person name="Johannesson H."/>
        </authorList>
    </citation>
    <scope>NUCLEOTIDE SEQUENCE</scope>
    <source>
        <strain evidence="3">CBS 141.50</strain>
    </source>
</reference>
<dbReference type="GeneID" id="87819912"/>
<dbReference type="SUPFAM" id="SSF51430">
    <property type="entry name" value="NAD(P)-linked oxidoreductase"/>
    <property type="match status" value="1"/>
</dbReference>
<dbReference type="InterPro" id="IPR036812">
    <property type="entry name" value="NAD(P)_OxRdtase_dom_sf"/>
</dbReference>
<feature type="domain" description="NADP-dependent oxidoreductase" evidence="2">
    <location>
        <begin position="12"/>
        <end position="314"/>
    </location>
</feature>
<organism evidence="3 4">
    <name type="scientific">Dichotomopilus funicola</name>
    <dbReference type="NCBI Taxonomy" id="1934379"/>
    <lineage>
        <taxon>Eukaryota</taxon>
        <taxon>Fungi</taxon>
        <taxon>Dikarya</taxon>
        <taxon>Ascomycota</taxon>
        <taxon>Pezizomycotina</taxon>
        <taxon>Sordariomycetes</taxon>
        <taxon>Sordariomycetidae</taxon>
        <taxon>Sordariales</taxon>
        <taxon>Chaetomiaceae</taxon>
        <taxon>Dichotomopilus</taxon>
    </lineage>
</organism>
<comment type="caution">
    <text evidence="3">The sequence shown here is derived from an EMBL/GenBank/DDBJ whole genome shotgun (WGS) entry which is preliminary data.</text>
</comment>
<keyword evidence="4" id="KW-1185">Reference proteome</keyword>
<dbReference type="AlphaFoldDB" id="A0AAN6ZQJ0"/>
<protein>
    <submittedName>
        <fullName evidence="3">NADP-dependent oxidoreductase domain-containing protein</fullName>
    </submittedName>
</protein>
<evidence type="ECO:0000256" key="1">
    <source>
        <dbReference type="ARBA" id="ARBA00023002"/>
    </source>
</evidence>
<dbReference type="PANTHER" id="PTHR43625:SF78">
    <property type="entry name" value="PYRIDOXAL REDUCTASE-RELATED"/>
    <property type="match status" value="1"/>
</dbReference>
<dbReference type="CDD" id="cd19077">
    <property type="entry name" value="AKR_AKR8A1-2"/>
    <property type="match status" value="1"/>
</dbReference>
<dbReference type="Proteomes" id="UP001302676">
    <property type="component" value="Unassembled WGS sequence"/>
</dbReference>
<dbReference type="GO" id="GO:0016491">
    <property type="term" value="F:oxidoreductase activity"/>
    <property type="evidence" value="ECO:0007669"/>
    <property type="project" value="UniProtKB-KW"/>
</dbReference>
<dbReference type="EMBL" id="MU853568">
    <property type="protein sequence ID" value="KAK4145521.1"/>
    <property type="molecule type" value="Genomic_DNA"/>
</dbReference>
<dbReference type="InterPro" id="IPR050791">
    <property type="entry name" value="Aldo-Keto_reductase"/>
</dbReference>
<keyword evidence="1" id="KW-0560">Oxidoreductase</keyword>
<sequence length="340" mass="36950">MVHTIQGKQVGNIGFGLMGLKFPPGRITEEQAFATIKAALDAGCNYMNAGEFYGTPTDNTLTLLNNYYARYPEDIDKILLNVKGCVFENFRPECSPSAIRTSISNSVRMIGGGGAGGEGKVRINQFEPARKDPLLEIEPIVEALKGYVEDGSIGGIALSEVSAATIRRAAKLVRVEAVEVEISLWSTEPLENGVAEACAELDIPILAYSPLGRGMLTGQIKSFSDLPENDFRRLLPRFQPDVFEGNLGLVREVEKLAARKGCTPGQIAIGWVLAVAKRPGMPKIIPIPGASTPERVRENAVEIELEEADLVELERIMKEFAPKGERYHAHALQSLDNSTA</sequence>
<evidence type="ECO:0000313" key="3">
    <source>
        <dbReference type="EMBL" id="KAK4145521.1"/>
    </source>
</evidence>
<dbReference type="PANTHER" id="PTHR43625">
    <property type="entry name" value="AFLATOXIN B1 ALDEHYDE REDUCTASE"/>
    <property type="match status" value="1"/>
</dbReference>
<accession>A0AAN6ZQJ0</accession>
<dbReference type="Gene3D" id="3.20.20.100">
    <property type="entry name" value="NADP-dependent oxidoreductase domain"/>
    <property type="match status" value="1"/>
</dbReference>
<dbReference type="Pfam" id="PF00248">
    <property type="entry name" value="Aldo_ket_red"/>
    <property type="match status" value="1"/>
</dbReference>
<evidence type="ECO:0000259" key="2">
    <source>
        <dbReference type="Pfam" id="PF00248"/>
    </source>
</evidence>
<reference evidence="3" key="2">
    <citation type="submission" date="2023-05" db="EMBL/GenBank/DDBJ databases">
        <authorList>
            <consortium name="Lawrence Berkeley National Laboratory"/>
            <person name="Steindorff A."/>
            <person name="Hensen N."/>
            <person name="Bonometti L."/>
            <person name="Westerberg I."/>
            <person name="Brannstrom I.O."/>
            <person name="Guillou S."/>
            <person name="Cros-Aarteil S."/>
            <person name="Calhoun S."/>
            <person name="Haridas S."/>
            <person name="Kuo A."/>
            <person name="Mondo S."/>
            <person name="Pangilinan J."/>
            <person name="Riley R."/>
            <person name="Labutti K."/>
            <person name="Andreopoulos B."/>
            <person name="Lipzen A."/>
            <person name="Chen C."/>
            <person name="Yanf M."/>
            <person name="Daum C."/>
            <person name="Ng V."/>
            <person name="Clum A."/>
            <person name="Ohm R."/>
            <person name="Martin F."/>
            <person name="Silar P."/>
            <person name="Natvig D."/>
            <person name="Lalanne C."/>
            <person name="Gautier V."/>
            <person name="Ament-Velasquez S.L."/>
            <person name="Kruys A."/>
            <person name="Hutchinson M.I."/>
            <person name="Powell A.J."/>
            <person name="Barry K."/>
            <person name="Miller A.N."/>
            <person name="Grigoriev I.V."/>
            <person name="Debuchy R."/>
            <person name="Gladieux P."/>
            <person name="Thoren M.H."/>
            <person name="Johannesson H."/>
        </authorList>
    </citation>
    <scope>NUCLEOTIDE SEQUENCE</scope>
    <source>
        <strain evidence="3">CBS 141.50</strain>
    </source>
</reference>
<evidence type="ECO:0000313" key="4">
    <source>
        <dbReference type="Proteomes" id="UP001302676"/>
    </source>
</evidence>
<dbReference type="RefSeq" id="XP_062638892.1">
    <property type="nucleotide sequence ID" value="XM_062783299.1"/>
</dbReference>